<keyword evidence="1" id="KW-1277">Toxin-antitoxin system</keyword>
<evidence type="ECO:0000313" key="7">
    <source>
        <dbReference type="EMBL" id="MBS1258092.1"/>
    </source>
</evidence>
<keyword evidence="4" id="KW-0378">Hydrolase</keyword>
<dbReference type="GO" id="GO:0046872">
    <property type="term" value="F:metal ion binding"/>
    <property type="evidence" value="ECO:0007669"/>
    <property type="project" value="UniProtKB-KW"/>
</dbReference>
<feature type="domain" description="PIN" evidence="6">
    <location>
        <begin position="4"/>
        <end position="121"/>
    </location>
</feature>
<keyword evidence="3" id="KW-0479">Metal-binding</keyword>
<dbReference type="PANTHER" id="PTHR42740">
    <property type="entry name" value="RIBONUCLEASE VAPC3"/>
    <property type="match status" value="1"/>
</dbReference>
<dbReference type="GO" id="GO:0016787">
    <property type="term" value="F:hydrolase activity"/>
    <property type="evidence" value="ECO:0007669"/>
    <property type="project" value="UniProtKB-KW"/>
</dbReference>
<dbReference type="CDD" id="cd09881">
    <property type="entry name" value="PIN_VapC4-5_FitB-like"/>
    <property type="match status" value="1"/>
</dbReference>
<dbReference type="GO" id="GO:0004540">
    <property type="term" value="F:RNA nuclease activity"/>
    <property type="evidence" value="ECO:0007669"/>
    <property type="project" value="TreeGrafter"/>
</dbReference>
<gene>
    <name evidence="7" type="ORF">MAG551_01145</name>
</gene>
<dbReference type="EMBL" id="JAANXD010000047">
    <property type="protein sequence ID" value="MBS1258092.1"/>
    <property type="molecule type" value="Genomic_DNA"/>
</dbReference>
<dbReference type="PANTHER" id="PTHR42740:SF1">
    <property type="entry name" value="RIBONUCLEASE VAPC3"/>
    <property type="match status" value="1"/>
</dbReference>
<evidence type="ECO:0000256" key="2">
    <source>
        <dbReference type="ARBA" id="ARBA00022722"/>
    </source>
</evidence>
<evidence type="ECO:0000256" key="1">
    <source>
        <dbReference type="ARBA" id="ARBA00022649"/>
    </source>
</evidence>
<organism evidence="7 8">
    <name type="scientific">Candidatus Scalindua arabica</name>
    <dbReference type="NCBI Taxonomy" id="1127984"/>
    <lineage>
        <taxon>Bacteria</taxon>
        <taxon>Pseudomonadati</taxon>
        <taxon>Planctomycetota</taxon>
        <taxon>Candidatus Brocadiia</taxon>
        <taxon>Candidatus Brocadiales</taxon>
        <taxon>Candidatus Scalinduaceae</taxon>
        <taxon>Candidatus Scalindua</taxon>
    </lineage>
</organism>
<dbReference type="AlphaFoldDB" id="A0A942A4K4"/>
<protein>
    <recommendedName>
        <fullName evidence="6">PIN domain-containing protein</fullName>
    </recommendedName>
</protein>
<proteinExistence type="predicted"/>
<dbReference type="InterPro" id="IPR051749">
    <property type="entry name" value="PINc/VapC_TA_RNase"/>
</dbReference>
<evidence type="ECO:0000313" key="8">
    <source>
        <dbReference type="Proteomes" id="UP000722750"/>
    </source>
</evidence>
<evidence type="ECO:0000256" key="5">
    <source>
        <dbReference type="ARBA" id="ARBA00022842"/>
    </source>
</evidence>
<reference evidence="7" key="1">
    <citation type="journal article" date="2021" name="ISME J.">
        <title>Fine-scale metabolic discontinuity in a stratified prokaryote microbiome of a Red Sea deep halocline.</title>
        <authorList>
            <person name="Michoud G."/>
            <person name="Ngugi D.K."/>
            <person name="Barozzi A."/>
            <person name="Merlino G."/>
            <person name="Calleja M.L."/>
            <person name="Delgado-Huertas A."/>
            <person name="Moran X.A.G."/>
            <person name="Daffonchio D."/>
        </authorList>
    </citation>
    <scope>NUCLEOTIDE SEQUENCE</scope>
    <source>
        <strain evidence="7">SuakinDeep_MAG55_1</strain>
    </source>
</reference>
<dbReference type="InterPro" id="IPR002716">
    <property type="entry name" value="PIN_dom"/>
</dbReference>
<dbReference type="Gene3D" id="3.40.50.1010">
    <property type="entry name" value="5'-nuclease"/>
    <property type="match status" value="1"/>
</dbReference>
<name>A0A942A4K4_9BACT</name>
<keyword evidence="2" id="KW-0540">Nuclease</keyword>
<dbReference type="Pfam" id="PF01850">
    <property type="entry name" value="PIN"/>
    <property type="match status" value="1"/>
</dbReference>
<sequence length="132" mass="14934">MKPIVIDTSVWIDWARGKNEESLKSLHRRMIYMPSVVIMELLAGARDKYSKKTIKSTIDPFIKHNRIVNPGLKDFAKAGEILSQLEWPASKKSNDVLIAVLTRKIGAQIITSNSRDFEPVCKLLNINILNTS</sequence>
<dbReference type="SUPFAM" id="SSF88723">
    <property type="entry name" value="PIN domain-like"/>
    <property type="match status" value="1"/>
</dbReference>
<dbReference type="Proteomes" id="UP000722750">
    <property type="component" value="Unassembled WGS sequence"/>
</dbReference>
<evidence type="ECO:0000256" key="3">
    <source>
        <dbReference type="ARBA" id="ARBA00022723"/>
    </source>
</evidence>
<dbReference type="InterPro" id="IPR029060">
    <property type="entry name" value="PIN-like_dom_sf"/>
</dbReference>
<accession>A0A942A4K4</accession>
<keyword evidence="5" id="KW-0460">Magnesium</keyword>
<evidence type="ECO:0000256" key="4">
    <source>
        <dbReference type="ARBA" id="ARBA00022801"/>
    </source>
</evidence>
<evidence type="ECO:0000259" key="6">
    <source>
        <dbReference type="Pfam" id="PF01850"/>
    </source>
</evidence>
<comment type="caution">
    <text evidence="7">The sequence shown here is derived from an EMBL/GenBank/DDBJ whole genome shotgun (WGS) entry which is preliminary data.</text>
</comment>